<keyword evidence="4" id="KW-0689">Ribosomal protein</keyword>
<evidence type="ECO:0000256" key="5">
    <source>
        <dbReference type="ARBA" id="ARBA00023274"/>
    </source>
</evidence>
<dbReference type="Proteomes" id="UP000008144">
    <property type="component" value="Unassembled WGS sequence"/>
</dbReference>
<feature type="domain" description="Plectin/eS10 N-terminal" evidence="7">
    <location>
        <begin position="3"/>
        <end position="95"/>
    </location>
</feature>
<reference evidence="8" key="3">
    <citation type="submission" date="2025-09" db="UniProtKB">
        <authorList>
            <consortium name="Ensembl"/>
        </authorList>
    </citation>
    <scope>IDENTIFICATION</scope>
</reference>
<name>F7BK44_CIOIN</name>
<evidence type="ECO:0000256" key="6">
    <source>
        <dbReference type="SAM" id="MobiDB-lite"/>
    </source>
</evidence>
<dbReference type="OrthoDB" id="5211809at2759"/>
<evidence type="ECO:0000313" key="9">
    <source>
        <dbReference type="Proteomes" id="UP000008144"/>
    </source>
</evidence>
<accession>A0A1W2WFD9</accession>
<dbReference type="GO" id="GO:0003735">
    <property type="term" value="F:structural constituent of ribosome"/>
    <property type="evidence" value="ECO:0000318"/>
    <property type="project" value="GO_Central"/>
</dbReference>
<evidence type="ECO:0000256" key="2">
    <source>
        <dbReference type="ARBA" id="ARBA00007278"/>
    </source>
</evidence>
<reference evidence="8" key="2">
    <citation type="submission" date="2025-08" db="UniProtKB">
        <authorList>
            <consortium name="Ensembl"/>
        </authorList>
    </citation>
    <scope>IDENTIFICATION</scope>
</reference>
<organism evidence="8 9">
    <name type="scientific">Ciona intestinalis</name>
    <name type="common">Transparent sea squirt</name>
    <name type="synonym">Ascidia intestinalis</name>
    <dbReference type="NCBI Taxonomy" id="7719"/>
    <lineage>
        <taxon>Eukaryota</taxon>
        <taxon>Metazoa</taxon>
        <taxon>Chordata</taxon>
        <taxon>Tunicata</taxon>
        <taxon>Ascidiacea</taxon>
        <taxon>Phlebobranchia</taxon>
        <taxon>Cionidae</taxon>
        <taxon>Ciona</taxon>
    </lineage>
</organism>
<evidence type="ECO:0000256" key="3">
    <source>
        <dbReference type="ARBA" id="ARBA00022490"/>
    </source>
</evidence>
<protein>
    <submittedName>
        <fullName evidence="8">40S ribosomal protein S10</fullName>
    </submittedName>
</protein>
<feature type="region of interest" description="Disordered" evidence="6">
    <location>
        <begin position="88"/>
        <end position="159"/>
    </location>
</feature>
<keyword evidence="9" id="KW-1185">Reference proteome</keyword>
<sequence>MLMPKKHRVLIYEHLFKEGVLVAIKDPFLDKHPELESVPNLHVMKACQSLKSRGYVRENFTWRHYYWILTNEGIQYLRDFLHLPPEIVPSTLKRQPRPTDTRMQRQKVESRPAYQSDRESYRHAPQGAGDKKAEAGAGTGGFDFRGAGYGRGRGAAPPQ</sequence>
<comment type="similarity">
    <text evidence="2">Belongs to the eukaryotic ribosomal protein eS10 family.</text>
</comment>
<dbReference type="GO" id="GO:0022627">
    <property type="term" value="C:cytosolic small ribosomal subunit"/>
    <property type="evidence" value="ECO:0000318"/>
    <property type="project" value="GO_Central"/>
</dbReference>
<feature type="compositionally biased region" description="Gly residues" evidence="6">
    <location>
        <begin position="137"/>
        <end position="153"/>
    </location>
</feature>
<gene>
    <name evidence="8" type="primary">LOC100175151</name>
</gene>
<dbReference type="STRING" id="7719.ENSCINP00000012762"/>
<dbReference type="GeneTree" id="ENSGT00940000166022"/>
<keyword evidence="5" id="KW-0687">Ribonucleoprotein</keyword>
<dbReference type="AlphaFoldDB" id="F7BK44"/>
<dbReference type="PANTHER" id="PTHR12146:SF0">
    <property type="entry name" value="RIBOSOMAL PROTEIN S10"/>
    <property type="match status" value="1"/>
</dbReference>
<dbReference type="Gene3D" id="1.10.10.10">
    <property type="entry name" value="Winged helix-like DNA-binding domain superfamily/Winged helix DNA-binding domain"/>
    <property type="match status" value="1"/>
</dbReference>
<reference evidence="9" key="1">
    <citation type="journal article" date="2002" name="Science">
        <title>The draft genome of Ciona intestinalis: insights into chordate and vertebrate origins.</title>
        <authorList>
            <person name="Dehal P."/>
            <person name="Satou Y."/>
            <person name="Campbell R.K."/>
            <person name="Chapman J."/>
            <person name="Degnan B."/>
            <person name="De Tomaso A."/>
            <person name="Davidson B."/>
            <person name="Di Gregorio A."/>
            <person name="Gelpke M."/>
            <person name="Goodstein D.M."/>
            <person name="Harafuji N."/>
            <person name="Hastings K.E."/>
            <person name="Ho I."/>
            <person name="Hotta K."/>
            <person name="Huang W."/>
            <person name="Kawashima T."/>
            <person name="Lemaire P."/>
            <person name="Martinez D."/>
            <person name="Meinertzhagen I.A."/>
            <person name="Necula S."/>
            <person name="Nonaka M."/>
            <person name="Putnam N."/>
            <person name="Rash S."/>
            <person name="Saiga H."/>
            <person name="Satake M."/>
            <person name="Terry A."/>
            <person name="Yamada L."/>
            <person name="Wang H.G."/>
            <person name="Awazu S."/>
            <person name="Azumi K."/>
            <person name="Boore J."/>
            <person name="Branno M."/>
            <person name="Chin-Bow S."/>
            <person name="DeSantis R."/>
            <person name="Doyle S."/>
            <person name="Francino P."/>
            <person name="Keys D.N."/>
            <person name="Haga S."/>
            <person name="Hayashi H."/>
            <person name="Hino K."/>
            <person name="Imai K.S."/>
            <person name="Inaba K."/>
            <person name="Kano S."/>
            <person name="Kobayashi K."/>
            <person name="Kobayashi M."/>
            <person name="Lee B.I."/>
            <person name="Makabe K.W."/>
            <person name="Manohar C."/>
            <person name="Matassi G."/>
            <person name="Medina M."/>
            <person name="Mochizuki Y."/>
            <person name="Mount S."/>
            <person name="Morishita T."/>
            <person name="Miura S."/>
            <person name="Nakayama A."/>
            <person name="Nishizaka S."/>
            <person name="Nomoto H."/>
            <person name="Ohta F."/>
            <person name="Oishi K."/>
            <person name="Rigoutsos I."/>
            <person name="Sano M."/>
            <person name="Sasaki A."/>
            <person name="Sasakura Y."/>
            <person name="Shoguchi E."/>
            <person name="Shin-i T."/>
            <person name="Spagnuolo A."/>
            <person name="Stainier D."/>
            <person name="Suzuki M.M."/>
            <person name="Tassy O."/>
            <person name="Takatori N."/>
            <person name="Tokuoka M."/>
            <person name="Yagi K."/>
            <person name="Yoshizaki F."/>
            <person name="Wada S."/>
            <person name="Zhang C."/>
            <person name="Hyatt P.D."/>
            <person name="Larimer F."/>
            <person name="Detter C."/>
            <person name="Doggett N."/>
            <person name="Glavina T."/>
            <person name="Hawkins T."/>
            <person name="Richardson P."/>
            <person name="Lucas S."/>
            <person name="Kohara Y."/>
            <person name="Levine M."/>
            <person name="Satoh N."/>
            <person name="Rokhsar D.S."/>
        </authorList>
    </citation>
    <scope>NUCLEOTIDE SEQUENCE [LARGE SCALE GENOMIC DNA]</scope>
</reference>
<dbReference type="InterPro" id="IPR036388">
    <property type="entry name" value="WH-like_DNA-bd_sf"/>
</dbReference>
<dbReference type="InterPro" id="IPR005326">
    <property type="entry name" value="Plectin_eS10_N"/>
</dbReference>
<dbReference type="FunCoup" id="F7BK44">
    <property type="interactions" value="561"/>
</dbReference>
<dbReference type="PANTHER" id="PTHR12146">
    <property type="entry name" value="40S RIBOSOMAL PROTEIN S10"/>
    <property type="match status" value="1"/>
</dbReference>
<comment type="subcellular location">
    <subcellularLocation>
        <location evidence="1">Cytoplasm</location>
    </subcellularLocation>
</comment>
<dbReference type="KEGG" id="cin:100175151"/>
<dbReference type="Pfam" id="PF03501">
    <property type="entry name" value="S10_plectin"/>
    <property type="match status" value="1"/>
</dbReference>
<evidence type="ECO:0000313" key="8">
    <source>
        <dbReference type="Ensembl" id="ENSCINP00000012762.3"/>
    </source>
</evidence>
<dbReference type="HOGENOM" id="CLU_089349_3_1_1"/>
<keyword evidence="3" id="KW-0963">Cytoplasm</keyword>
<evidence type="ECO:0000259" key="7">
    <source>
        <dbReference type="Pfam" id="PF03501"/>
    </source>
</evidence>
<dbReference type="InterPro" id="IPR037447">
    <property type="entry name" value="Ribosomal_eS10"/>
</dbReference>
<dbReference type="RefSeq" id="XP_002126653.1">
    <property type="nucleotide sequence ID" value="XM_002126617.5"/>
</dbReference>
<dbReference type="OMA" id="YRRRDQE"/>
<feature type="compositionally biased region" description="Basic and acidic residues" evidence="6">
    <location>
        <begin position="97"/>
        <end position="122"/>
    </location>
</feature>
<proteinExistence type="inferred from homology"/>
<dbReference type="GeneID" id="100175151"/>
<dbReference type="InParanoid" id="F7BK44"/>
<evidence type="ECO:0000256" key="4">
    <source>
        <dbReference type="ARBA" id="ARBA00022980"/>
    </source>
</evidence>
<dbReference type="Ensembl" id="ENSCINT00000012762.3">
    <property type="protein sequence ID" value="ENSCINP00000012762.3"/>
    <property type="gene ID" value="ENSCING00000006180.3"/>
</dbReference>
<evidence type="ECO:0000256" key="1">
    <source>
        <dbReference type="ARBA" id="ARBA00004496"/>
    </source>
</evidence>
<dbReference type="GO" id="GO:0003723">
    <property type="term" value="F:RNA binding"/>
    <property type="evidence" value="ECO:0000318"/>
    <property type="project" value="GO_Central"/>
</dbReference>
<dbReference type="GO" id="GO:0002181">
    <property type="term" value="P:cytoplasmic translation"/>
    <property type="evidence" value="ECO:0007669"/>
    <property type="project" value="UniProtKB-ARBA"/>
</dbReference>
<accession>F7BK44</accession>
<dbReference type="FunFam" id="1.10.10.10:FF:000025">
    <property type="entry name" value="40S ribosomal protein S10"/>
    <property type="match status" value="1"/>
</dbReference>